<gene>
    <name evidence="1" type="ORF">UY19_C0010G0053</name>
</gene>
<dbReference type="EMBL" id="LCPB01000010">
    <property type="protein sequence ID" value="KKU89720.1"/>
    <property type="molecule type" value="Genomic_DNA"/>
</dbReference>
<evidence type="ECO:0000313" key="2">
    <source>
        <dbReference type="Proteomes" id="UP000033882"/>
    </source>
</evidence>
<accession>A0A0G1X5M8</accession>
<comment type="caution">
    <text evidence="1">The sequence shown here is derived from an EMBL/GenBank/DDBJ whole genome shotgun (WGS) entry which is preliminary data.</text>
</comment>
<organism evidence="1 2">
    <name type="scientific">Candidatus Wolfebacteria bacterium GW2011_GWA2_47_9b</name>
    <dbReference type="NCBI Taxonomy" id="1619005"/>
    <lineage>
        <taxon>Bacteria</taxon>
        <taxon>Candidatus Wolfeibacteriota</taxon>
    </lineage>
</organism>
<protein>
    <submittedName>
        <fullName evidence="1">Uncharacterized protein</fullName>
    </submittedName>
</protein>
<dbReference type="AlphaFoldDB" id="A0A0G1X5M8"/>
<proteinExistence type="predicted"/>
<evidence type="ECO:0000313" key="1">
    <source>
        <dbReference type="EMBL" id="KKU89720.1"/>
    </source>
</evidence>
<name>A0A0G1X5M8_9BACT</name>
<reference evidence="1 2" key="1">
    <citation type="journal article" date="2015" name="Nature">
        <title>rRNA introns, odd ribosomes, and small enigmatic genomes across a large radiation of phyla.</title>
        <authorList>
            <person name="Brown C.T."/>
            <person name="Hug L.A."/>
            <person name="Thomas B.C."/>
            <person name="Sharon I."/>
            <person name="Castelle C.J."/>
            <person name="Singh A."/>
            <person name="Wilkins M.J."/>
            <person name="Williams K.H."/>
            <person name="Banfield J.F."/>
        </authorList>
    </citation>
    <scope>NUCLEOTIDE SEQUENCE [LARGE SCALE GENOMIC DNA]</scope>
</reference>
<sequence>VISDANVLIAIIEVSVDAKLPLISCEGFEKSLANGEKGLCAGCARCESIDSLVVIAVHARTIWVESRPLVHVAIKGDGIGVADLAESSP</sequence>
<dbReference type="Proteomes" id="UP000033882">
    <property type="component" value="Unassembled WGS sequence"/>
</dbReference>
<feature type="non-terminal residue" evidence="1">
    <location>
        <position position="1"/>
    </location>
</feature>